<evidence type="ECO:0000256" key="3">
    <source>
        <dbReference type="ARBA" id="ARBA00022840"/>
    </source>
</evidence>
<dbReference type="GO" id="GO:0000160">
    <property type="term" value="P:phosphorelay signal transduction system"/>
    <property type="evidence" value="ECO:0007669"/>
    <property type="project" value="UniProtKB-KW"/>
</dbReference>
<dbReference type="SUPFAM" id="SSF52172">
    <property type="entry name" value="CheY-like"/>
    <property type="match status" value="1"/>
</dbReference>
<dbReference type="InterPro" id="IPR058031">
    <property type="entry name" value="AAA_lid_NorR"/>
</dbReference>
<dbReference type="CDD" id="cd00009">
    <property type="entry name" value="AAA"/>
    <property type="match status" value="1"/>
</dbReference>
<dbReference type="PROSITE" id="PS50110">
    <property type="entry name" value="RESPONSE_REGULATORY"/>
    <property type="match status" value="1"/>
</dbReference>
<dbReference type="InterPro" id="IPR001789">
    <property type="entry name" value="Sig_transdc_resp-reg_receiver"/>
</dbReference>
<evidence type="ECO:0000256" key="2">
    <source>
        <dbReference type="ARBA" id="ARBA00022741"/>
    </source>
</evidence>
<dbReference type="AlphaFoldDB" id="A0A5C6CUU6"/>
<proteinExistence type="predicted"/>
<dbReference type="Gene3D" id="1.10.10.60">
    <property type="entry name" value="Homeodomain-like"/>
    <property type="match status" value="1"/>
</dbReference>
<dbReference type="InterPro" id="IPR025943">
    <property type="entry name" value="Sigma_54_int_dom_ATP-bd_2"/>
</dbReference>
<sequence length="451" mass="49395">MPKPSYRILIVDDERSQRQLLGSYLQSIGYDVSEAASAEEMLDELDRQMPDMILLDVRLPGLSGIESLPSVRQRSPTVPILLITAYADLKQAVASVKAGASDYLSKPIDLEELRIAVEDALHVSSDETGRSDVKLPPLPRDFVLQSEAMRELVQTVAIVAPSDAPLLILGPSGAGKEGIAKLIHQWSTRHHQPFLATNCGAMPENLVESELFGHVKGAFTGATENREGLFRAASGGTLFLDEIGELPIALQPKLLRALESQQITPVGTNKPIQIDVRLVAATNRDLGSDVREGRFREDLYYRINVIELTVPSLAVRRDDILPLAKYFAAQHAGRPVRLSPQSAQQLLCSEWPGNVRQLRNTIQRACLLCRGDIILPEHLGLSTNTPPASVTTWSDTNRLSQVERATIVATLSECDGNRTHAAEKLGISRRTLITKLKQIEGETDSSKGGNF</sequence>
<dbReference type="PANTHER" id="PTHR32071:SF81">
    <property type="entry name" value="PROPIONATE CATABOLISM OPERON REGULATORY PROTEIN"/>
    <property type="match status" value="1"/>
</dbReference>
<dbReference type="PANTHER" id="PTHR32071">
    <property type="entry name" value="TRANSCRIPTIONAL REGULATORY PROTEIN"/>
    <property type="match status" value="1"/>
</dbReference>
<name>A0A5C6CUU6_9BACT</name>
<evidence type="ECO:0000256" key="1">
    <source>
        <dbReference type="ARBA" id="ARBA00022553"/>
    </source>
</evidence>
<evidence type="ECO:0000259" key="9">
    <source>
        <dbReference type="PROSITE" id="PS50045"/>
    </source>
</evidence>
<dbReference type="SMART" id="SM00448">
    <property type="entry name" value="REC"/>
    <property type="match status" value="1"/>
</dbReference>
<dbReference type="InterPro" id="IPR009057">
    <property type="entry name" value="Homeodomain-like_sf"/>
</dbReference>
<dbReference type="PRINTS" id="PR01590">
    <property type="entry name" value="HTHFIS"/>
</dbReference>
<dbReference type="RefSeq" id="WP_146531555.1">
    <property type="nucleotide sequence ID" value="NZ_SJPV01000030.1"/>
</dbReference>
<dbReference type="GO" id="GO:0005524">
    <property type="term" value="F:ATP binding"/>
    <property type="evidence" value="ECO:0007669"/>
    <property type="project" value="UniProtKB-KW"/>
</dbReference>
<evidence type="ECO:0000256" key="4">
    <source>
        <dbReference type="ARBA" id="ARBA00023012"/>
    </source>
</evidence>
<dbReference type="SUPFAM" id="SSF52540">
    <property type="entry name" value="P-loop containing nucleoside triphosphate hydrolases"/>
    <property type="match status" value="1"/>
</dbReference>
<evidence type="ECO:0000313" key="11">
    <source>
        <dbReference type="EMBL" id="TWU28743.1"/>
    </source>
</evidence>
<evidence type="ECO:0000256" key="6">
    <source>
        <dbReference type="ARBA" id="ARBA00023125"/>
    </source>
</evidence>
<keyword evidence="6" id="KW-0238">DNA-binding</keyword>
<dbReference type="PROSITE" id="PS50045">
    <property type="entry name" value="SIGMA54_INTERACT_4"/>
    <property type="match status" value="1"/>
</dbReference>
<dbReference type="InterPro" id="IPR025944">
    <property type="entry name" value="Sigma_54_int_dom_CS"/>
</dbReference>
<comment type="caution">
    <text evidence="11">The sequence shown here is derived from an EMBL/GenBank/DDBJ whole genome shotgun (WGS) entry which is preliminary data.</text>
</comment>
<dbReference type="Pfam" id="PF25601">
    <property type="entry name" value="AAA_lid_14"/>
    <property type="match status" value="1"/>
</dbReference>
<keyword evidence="2" id="KW-0547">Nucleotide-binding</keyword>
<dbReference type="SUPFAM" id="SSF46689">
    <property type="entry name" value="Homeodomain-like"/>
    <property type="match status" value="1"/>
</dbReference>
<accession>A0A5C6CUU6</accession>
<dbReference type="InterPro" id="IPR002197">
    <property type="entry name" value="HTH_Fis"/>
</dbReference>
<evidence type="ECO:0000313" key="12">
    <source>
        <dbReference type="Proteomes" id="UP000319143"/>
    </source>
</evidence>
<dbReference type="Pfam" id="PF00158">
    <property type="entry name" value="Sigma54_activat"/>
    <property type="match status" value="1"/>
</dbReference>
<dbReference type="EMBL" id="SJPV01000030">
    <property type="protein sequence ID" value="TWU28743.1"/>
    <property type="molecule type" value="Genomic_DNA"/>
</dbReference>
<dbReference type="InterPro" id="IPR027417">
    <property type="entry name" value="P-loop_NTPase"/>
</dbReference>
<keyword evidence="12" id="KW-1185">Reference proteome</keyword>
<dbReference type="Gene3D" id="3.40.50.2300">
    <property type="match status" value="1"/>
</dbReference>
<dbReference type="FunFam" id="3.40.50.2300:FF:000018">
    <property type="entry name" value="DNA-binding transcriptional regulator NtrC"/>
    <property type="match status" value="1"/>
</dbReference>
<dbReference type="Pfam" id="PF02954">
    <property type="entry name" value="HTH_8"/>
    <property type="match status" value="1"/>
</dbReference>
<dbReference type="Gene3D" id="1.10.8.60">
    <property type="match status" value="1"/>
</dbReference>
<dbReference type="GO" id="GO:0006355">
    <property type="term" value="P:regulation of DNA-templated transcription"/>
    <property type="evidence" value="ECO:0007669"/>
    <property type="project" value="InterPro"/>
</dbReference>
<dbReference type="FunFam" id="3.40.50.300:FF:000006">
    <property type="entry name" value="DNA-binding transcriptional regulator NtrC"/>
    <property type="match status" value="1"/>
</dbReference>
<feature type="domain" description="Response regulatory" evidence="10">
    <location>
        <begin position="7"/>
        <end position="121"/>
    </location>
</feature>
<dbReference type="Pfam" id="PF00072">
    <property type="entry name" value="Response_reg"/>
    <property type="match status" value="1"/>
</dbReference>
<keyword evidence="1 8" id="KW-0597">Phosphoprotein</keyword>
<evidence type="ECO:0000256" key="5">
    <source>
        <dbReference type="ARBA" id="ARBA00023015"/>
    </source>
</evidence>
<feature type="modified residue" description="4-aspartylphosphate" evidence="8">
    <location>
        <position position="56"/>
    </location>
</feature>
<dbReference type="InterPro" id="IPR011006">
    <property type="entry name" value="CheY-like_superfamily"/>
</dbReference>
<feature type="domain" description="Sigma-54 factor interaction" evidence="9">
    <location>
        <begin position="142"/>
        <end position="367"/>
    </location>
</feature>
<dbReference type="OrthoDB" id="9803970at2"/>
<protein>
    <submittedName>
        <fullName evidence="11">Transcriptional regulatory protein ZraR</fullName>
    </submittedName>
</protein>
<dbReference type="PROSITE" id="PS00676">
    <property type="entry name" value="SIGMA54_INTERACT_2"/>
    <property type="match status" value="1"/>
</dbReference>
<dbReference type="CDD" id="cd00156">
    <property type="entry name" value="REC"/>
    <property type="match status" value="1"/>
</dbReference>
<keyword evidence="4" id="KW-0902">Two-component regulatory system</keyword>
<dbReference type="InterPro" id="IPR003593">
    <property type="entry name" value="AAA+_ATPase"/>
</dbReference>
<dbReference type="SMART" id="SM00382">
    <property type="entry name" value="AAA"/>
    <property type="match status" value="1"/>
</dbReference>
<dbReference type="GO" id="GO:0043565">
    <property type="term" value="F:sequence-specific DNA binding"/>
    <property type="evidence" value="ECO:0007669"/>
    <property type="project" value="InterPro"/>
</dbReference>
<keyword evidence="5" id="KW-0805">Transcription regulation</keyword>
<gene>
    <name evidence="11" type="primary">zraR_13</name>
    <name evidence="11" type="ORF">Poly41_69050</name>
</gene>
<organism evidence="11 12">
    <name type="scientific">Novipirellula artificiosorum</name>
    <dbReference type="NCBI Taxonomy" id="2528016"/>
    <lineage>
        <taxon>Bacteria</taxon>
        <taxon>Pseudomonadati</taxon>
        <taxon>Planctomycetota</taxon>
        <taxon>Planctomycetia</taxon>
        <taxon>Pirellulales</taxon>
        <taxon>Pirellulaceae</taxon>
        <taxon>Novipirellula</taxon>
    </lineage>
</organism>
<dbReference type="Proteomes" id="UP000319143">
    <property type="component" value="Unassembled WGS sequence"/>
</dbReference>
<evidence type="ECO:0000256" key="7">
    <source>
        <dbReference type="ARBA" id="ARBA00023163"/>
    </source>
</evidence>
<dbReference type="PROSITE" id="PS00688">
    <property type="entry name" value="SIGMA54_INTERACT_3"/>
    <property type="match status" value="1"/>
</dbReference>
<evidence type="ECO:0000256" key="8">
    <source>
        <dbReference type="PROSITE-ProRule" id="PRU00169"/>
    </source>
</evidence>
<keyword evidence="3" id="KW-0067">ATP-binding</keyword>
<keyword evidence="7" id="KW-0804">Transcription</keyword>
<dbReference type="InterPro" id="IPR002078">
    <property type="entry name" value="Sigma_54_int"/>
</dbReference>
<dbReference type="Gene3D" id="3.40.50.300">
    <property type="entry name" value="P-loop containing nucleotide triphosphate hydrolases"/>
    <property type="match status" value="1"/>
</dbReference>
<reference evidence="11 12" key="1">
    <citation type="submission" date="2019-02" db="EMBL/GenBank/DDBJ databases">
        <title>Deep-cultivation of Planctomycetes and their phenomic and genomic characterization uncovers novel biology.</title>
        <authorList>
            <person name="Wiegand S."/>
            <person name="Jogler M."/>
            <person name="Boedeker C."/>
            <person name="Pinto D."/>
            <person name="Vollmers J."/>
            <person name="Rivas-Marin E."/>
            <person name="Kohn T."/>
            <person name="Peeters S.H."/>
            <person name="Heuer A."/>
            <person name="Rast P."/>
            <person name="Oberbeckmann S."/>
            <person name="Bunk B."/>
            <person name="Jeske O."/>
            <person name="Meyerdierks A."/>
            <person name="Storesund J.E."/>
            <person name="Kallscheuer N."/>
            <person name="Luecker S."/>
            <person name="Lage O.M."/>
            <person name="Pohl T."/>
            <person name="Merkel B.J."/>
            <person name="Hornburger P."/>
            <person name="Mueller R.-W."/>
            <person name="Bruemmer F."/>
            <person name="Labrenz M."/>
            <person name="Spormann A.M."/>
            <person name="Op Den Camp H."/>
            <person name="Overmann J."/>
            <person name="Amann R."/>
            <person name="Jetten M.S.M."/>
            <person name="Mascher T."/>
            <person name="Medema M.H."/>
            <person name="Devos D.P."/>
            <person name="Kaster A.-K."/>
            <person name="Ovreas L."/>
            <person name="Rohde M."/>
            <person name="Galperin M.Y."/>
            <person name="Jogler C."/>
        </authorList>
    </citation>
    <scope>NUCLEOTIDE SEQUENCE [LARGE SCALE GENOMIC DNA]</scope>
    <source>
        <strain evidence="11 12">Poly41</strain>
    </source>
</reference>
<evidence type="ECO:0000259" key="10">
    <source>
        <dbReference type="PROSITE" id="PS50110"/>
    </source>
</evidence>